<gene>
    <name evidence="1" type="ORF">CSOL1703_00008392</name>
</gene>
<dbReference type="Proteomes" id="UP000775872">
    <property type="component" value="Unassembled WGS sequence"/>
</dbReference>
<comment type="caution">
    <text evidence="1">The sequence shown here is derived from an EMBL/GenBank/DDBJ whole genome shotgun (WGS) entry which is preliminary data.</text>
</comment>
<accession>A0A9N9ZJV3</accession>
<keyword evidence="2" id="KW-1185">Reference proteome</keyword>
<evidence type="ECO:0000313" key="2">
    <source>
        <dbReference type="Proteomes" id="UP000775872"/>
    </source>
</evidence>
<dbReference type="AlphaFoldDB" id="A0A9N9ZJV3"/>
<proteinExistence type="predicted"/>
<sequence>MAYDAPIRTPRGLSEFPVEVLNTKIPSHEIGKCHKKNREALVALSGMCRTFRDLAQPLLYHFLPYLPDALRFPKLVRTLEERPDLAMQVKRICRERYSSCGWDIFEQEEIELIKSVARRLSMEREGDSDFESAEDVDISAGEFCLEVLVAMLPSLESLEITLEQSETRSEDPHFIYLQERYDSLGSVAASAHLKHLMFDGDWGFGADNPAITTLLNISPNLEHIQLLGCVGTSGRRVFQDSAERPLRVVEMDQCFLQEDPASNTFLSDMIAHAPNLQRFRYSLGLSWVHEDVNRLLSVPGFLACLQPVQSSLTSLDIDLTALSYEALPRHVLKKGSLRALSKLETLHLDDTSICIHRHEKEGAPSCLVDNIPPNLHTLNLRVYQDTSIWGDLEKLSMEVQRFPNLKELVINVIPQGYKRAELEKVRSVAYSHGRKLAAALLGSSVAFTLFANWEPFSLPVGPIHSDELLNQEHSK</sequence>
<dbReference type="InterPro" id="IPR032675">
    <property type="entry name" value="LRR_dom_sf"/>
</dbReference>
<organism evidence="1 2">
    <name type="scientific">Clonostachys solani</name>
    <dbReference type="NCBI Taxonomy" id="160281"/>
    <lineage>
        <taxon>Eukaryota</taxon>
        <taxon>Fungi</taxon>
        <taxon>Dikarya</taxon>
        <taxon>Ascomycota</taxon>
        <taxon>Pezizomycotina</taxon>
        <taxon>Sordariomycetes</taxon>
        <taxon>Hypocreomycetidae</taxon>
        <taxon>Hypocreales</taxon>
        <taxon>Bionectriaceae</taxon>
        <taxon>Clonostachys</taxon>
    </lineage>
</organism>
<dbReference type="EMBL" id="CABFOC020000082">
    <property type="protein sequence ID" value="CAH0057915.1"/>
    <property type="molecule type" value="Genomic_DNA"/>
</dbReference>
<evidence type="ECO:0000313" key="1">
    <source>
        <dbReference type="EMBL" id="CAH0057915.1"/>
    </source>
</evidence>
<protein>
    <submittedName>
        <fullName evidence="1">Uncharacterized protein</fullName>
    </submittedName>
</protein>
<dbReference type="SUPFAM" id="SSF52047">
    <property type="entry name" value="RNI-like"/>
    <property type="match status" value="1"/>
</dbReference>
<name>A0A9N9ZJV3_9HYPO</name>
<reference evidence="1" key="1">
    <citation type="submission" date="2021-10" db="EMBL/GenBank/DDBJ databases">
        <authorList>
            <person name="Piombo E."/>
        </authorList>
    </citation>
    <scope>NUCLEOTIDE SEQUENCE</scope>
</reference>
<dbReference type="OrthoDB" id="2520703at2759"/>
<dbReference type="Gene3D" id="3.80.10.10">
    <property type="entry name" value="Ribonuclease Inhibitor"/>
    <property type="match status" value="1"/>
</dbReference>